<evidence type="ECO:0000313" key="1">
    <source>
        <dbReference type="Proteomes" id="UP000887579"/>
    </source>
</evidence>
<reference evidence="2" key="1">
    <citation type="submission" date="2022-11" db="UniProtKB">
        <authorList>
            <consortium name="WormBaseParasite"/>
        </authorList>
    </citation>
    <scope>IDENTIFICATION</scope>
</reference>
<sequence length="199" mass="23066">MMLKVLFALTLICSASAFSFHLDARDRKCFNEDVQADTMVMGKYKVPVYKPNSFETHPVVSIFIEVRDSTKKLVMSDQYTNEGKFIFQARTSGEHEICTTSNASVWINIDAGKPAEKESSKVQETNDLQLRIFELRDLLNQVVAENNYQHGRKERMRQTIDSTNTRVFIWAIVEFLLIVAMAVWQIHYLKTFFEVIRVI</sequence>
<evidence type="ECO:0000313" key="2">
    <source>
        <dbReference type="WBParaSite" id="ES5_v2.g11932.t1"/>
    </source>
</evidence>
<accession>A0AC34F4P7</accession>
<protein>
    <submittedName>
        <fullName evidence="2">GOLD domain-containing protein</fullName>
    </submittedName>
</protein>
<organism evidence="1 2">
    <name type="scientific">Panagrolaimus sp. ES5</name>
    <dbReference type="NCBI Taxonomy" id="591445"/>
    <lineage>
        <taxon>Eukaryota</taxon>
        <taxon>Metazoa</taxon>
        <taxon>Ecdysozoa</taxon>
        <taxon>Nematoda</taxon>
        <taxon>Chromadorea</taxon>
        <taxon>Rhabditida</taxon>
        <taxon>Tylenchina</taxon>
        <taxon>Panagrolaimomorpha</taxon>
        <taxon>Panagrolaimoidea</taxon>
        <taxon>Panagrolaimidae</taxon>
        <taxon>Panagrolaimus</taxon>
    </lineage>
</organism>
<dbReference type="WBParaSite" id="ES5_v2.g11932.t1">
    <property type="protein sequence ID" value="ES5_v2.g11932.t1"/>
    <property type="gene ID" value="ES5_v2.g11932"/>
</dbReference>
<dbReference type="Proteomes" id="UP000887579">
    <property type="component" value="Unplaced"/>
</dbReference>
<proteinExistence type="predicted"/>
<name>A0AC34F4P7_9BILA</name>